<evidence type="ECO:0000256" key="8">
    <source>
        <dbReference type="PROSITE-ProRule" id="PRU00042"/>
    </source>
</evidence>
<feature type="domain" description="C2H2-type" evidence="10">
    <location>
        <begin position="750"/>
        <end position="777"/>
    </location>
</feature>
<dbReference type="FunFam" id="3.30.160.60:FF:000446">
    <property type="entry name" value="Zinc finger protein"/>
    <property type="match status" value="1"/>
</dbReference>
<feature type="domain" description="C2H2-type" evidence="10">
    <location>
        <begin position="394"/>
        <end position="422"/>
    </location>
</feature>
<evidence type="ECO:0000259" key="10">
    <source>
        <dbReference type="PROSITE" id="PS50157"/>
    </source>
</evidence>
<evidence type="ECO:0000256" key="2">
    <source>
        <dbReference type="ARBA" id="ARBA00022723"/>
    </source>
</evidence>
<evidence type="ECO:0000256" key="9">
    <source>
        <dbReference type="SAM" id="MobiDB-lite"/>
    </source>
</evidence>
<feature type="region of interest" description="Disordered" evidence="9">
    <location>
        <begin position="485"/>
        <end position="541"/>
    </location>
</feature>
<evidence type="ECO:0000256" key="7">
    <source>
        <dbReference type="ARBA" id="ARBA00023242"/>
    </source>
</evidence>
<comment type="subcellular location">
    <subcellularLocation>
        <location evidence="1">Nucleus</location>
    </subcellularLocation>
</comment>
<reference evidence="11 12" key="1">
    <citation type="submission" date="2019-07" db="EMBL/GenBank/DDBJ databases">
        <title>Draft genome assembly of a fouling barnacle, Amphibalanus amphitrite (Darwin, 1854): The first reference genome for Thecostraca.</title>
        <authorList>
            <person name="Kim W."/>
        </authorList>
    </citation>
    <scope>NUCLEOTIDE SEQUENCE [LARGE SCALE GENOMIC DNA]</scope>
    <source>
        <strain evidence="11">SNU_AA5</strain>
        <tissue evidence="11">Soma without cirri and trophi</tissue>
    </source>
</reference>
<feature type="domain" description="C2H2-type" evidence="10">
    <location>
        <begin position="722"/>
        <end position="749"/>
    </location>
</feature>
<dbReference type="Gene3D" id="3.30.160.60">
    <property type="entry name" value="Classic Zinc Finger"/>
    <property type="match status" value="8"/>
</dbReference>
<dbReference type="GO" id="GO:0005634">
    <property type="term" value="C:nucleus"/>
    <property type="evidence" value="ECO:0007669"/>
    <property type="project" value="UniProtKB-SubCell"/>
</dbReference>
<comment type="caution">
    <text evidence="11">The sequence shown here is derived from an EMBL/GenBank/DDBJ whole genome shotgun (WGS) entry which is preliminary data.</text>
</comment>
<dbReference type="OrthoDB" id="6077919at2759"/>
<dbReference type="PROSITE" id="PS50157">
    <property type="entry name" value="ZINC_FINGER_C2H2_2"/>
    <property type="match status" value="10"/>
</dbReference>
<feature type="domain" description="C2H2-type" evidence="10">
    <location>
        <begin position="662"/>
        <end position="690"/>
    </location>
</feature>
<feature type="region of interest" description="Disordered" evidence="9">
    <location>
        <begin position="1"/>
        <end position="23"/>
    </location>
</feature>
<dbReference type="Pfam" id="PF00096">
    <property type="entry name" value="zf-C2H2"/>
    <property type="match status" value="4"/>
</dbReference>
<evidence type="ECO:0000313" key="11">
    <source>
        <dbReference type="EMBL" id="KAF0294772.1"/>
    </source>
</evidence>
<dbReference type="InterPro" id="IPR050589">
    <property type="entry name" value="Ikaros_C2H2-ZF"/>
</dbReference>
<feature type="compositionally biased region" description="Pro residues" evidence="9">
    <location>
        <begin position="584"/>
        <end position="594"/>
    </location>
</feature>
<dbReference type="FunFam" id="3.30.160.60:FF:000557">
    <property type="entry name" value="zinc finger and SCAN domain-containing protein 29"/>
    <property type="match status" value="1"/>
</dbReference>
<feature type="compositionally biased region" description="Acidic residues" evidence="9">
    <location>
        <begin position="490"/>
        <end position="505"/>
    </location>
</feature>
<keyword evidence="7" id="KW-0539">Nucleus</keyword>
<evidence type="ECO:0000256" key="5">
    <source>
        <dbReference type="ARBA" id="ARBA00022833"/>
    </source>
</evidence>
<dbReference type="InterPro" id="IPR036236">
    <property type="entry name" value="Znf_C2H2_sf"/>
</dbReference>
<dbReference type="AlphaFoldDB" id="A0A6A4VVF9"/>
<feature type="domain" description="C2H2-type" evidence="10">
    <location>
        <begin position="282"/>
        <end position="307"/>
    </location>
</feature>
<dbReference type="Proteomes" id="UP000440578">
    <property type="component" value="Unassembled WGS sequence"/>
</dbReference>
<proteinExistence type="predicted"/>
<evidence type="ECO:0000256" key="1">
    <source>
        <dbReference type="ARBA" id="ARBA00004123"/>
    </source>
</evidence>
<organism evidence="11 12">
    <name type="scientific">Amphibalanus amphitrite</name>
    <name type="common">Striped barnacle</name>
    <name type="synonym">Balanus amphitrite</name>
    <dbReference type="NCBI Taxonomy" id="1232801"/>
    <lineage>
        <taxon>Eukaryota</taxon>
        <taxon>Metazoa</taxon>
        <taxon>Ecdysozoa</taxon>
        <taxon>Arthropoda</taxon>
        <taxon>Crustacea</taxon>
        <taxon>Multicrustacea</taxon>
        <taxon>Cirripedia</taxon>
        <taxon>Thoracica</taxon>
        <taxon>Thoracicalcarea</taxon>
        <taxon>Balanomorpha</taxon>
        <taxon>Balanoidea</taxon>
        <taxon>Balanidae</taxon>
        <taxon>Amphibalaninae</taxon>
        <taxon>Amphibalanus</taxon>
    </lineage>
</organism>
<evidence type="ECO:0000256" key="4">
    <source>
        <dbReference type="ARBA" id="ARBA00022771"/>
    </source>
</evidence>
<protein>
    <submittedName>
        <fullName evidence="11">Zinc finger protein 836</fullName>
    </submittedName>
</protein>
<name>A0A6A4VVF9_AMPAM</name>
<accession>A0A6A4VVF9</accession>
<dbReference type="GO" id="GO:0008270">
    <property type="term" value="F:zinc ion binding"/>
    <property type="evidence" value="ECO:0007669"/>
    <property type="project" value="UniProtKB-KW"/>
</dbReference>
<dbReference type="GO" id="GO:0006357">
    <property type="term" value="P:regulation of transcription by RNA polymerase II"/>
    <property type="evidence" value="ECO:0007669"/>
    <property type="project" value="TreeGrafter"/>
</dbReference>
<dbReference type="SUPFAM" id="SSF57667">
    <property type="entry name" value="beta-beta-alpha zinc fingers"/>
    <property type="match status" value="5"/>
</dbReference>
<dbReference type="PANTHER" id="PTHR24404:SF114">
    <property type="entry name" value="KLUMPFUSS, ISOFORM B-RELATED"/>
    <property type="match status" value="1"/>
</dbReference>
<keyword evidence="12" id="KW-1185">Reference proteome</keyword>
<evidence type="ECO:0000256" key="3">
    <source>
        <dbReference type="ARBA" id="ARBA00022737"/>
    </source>
</evidence>
<dbReference type="PROSITE" id="PS00028">
    <property type="entry name" value="ZINC_FINGER_C2H2_1"/>
    <property type="match status" value="9"/>
</dbReference>
<dbReference type="InterPro" id="IPR013087">
    <property type="entry name" value="Znf_C2H2_type"/>
</dbReference>
<feature type="region of interest" description="Disordered" evidence="9">
    <location>
        <begin position="579"/>
        <end position="610"/>
    </location>
</feature>
<gene>
    <name evidence="11" type="primary">ZNF836_0</name>
    <name evidence="11" type="ORF">FJT64_007610</name>
</gene>
<feature type="domain" description="C2H2-type" evidence="10">
    <location>
        <begin position="366"/>
        <end position="393"/>
    </location>
</feature>
<dbReference type="EMBL" id="VIIS01001662">
    <property type="protein sequence ID" value="KAF0294772.1"/>
    <property type="molecule type" value="Genomic_DNA"/>
</dbReference>
<keyword evidence="2" id="KW-0479">Metal-binding</keyword>
<feature type="domain" description="C2H2-type" evidence="10">
    <location>
        <begin position="633"/>
        <end position="655"/>
    </location>
</feature>
<keyword evidence="6" id="KW-0238">DNA-binding</keyword>
<dbReference type="PANTHER" id="PTHR24404">
    <property type="entry name" value="ZINC FINGER PROTEIN"/>
    <property type="match status" value="1"/>
</dbReference>
<dbReference type="GO" id="GO:0003700">
    <property type="term" value="F:DNA-binding transcription factor activity"/>
    <property type="evidence" value="ECO:0007669"/>
    <property type="project" value="TreeGrafter"/>
</dbReference>
<evidence type="ECO:0000313" key="12">
    <source>
        <dbReference type="Proteomes" id="UP000440578"/>
    </source>
</evidence>
<keyword evidence="3" id="KW-0677">Repeat</keyword>
<dbReference type="FunFam" id="3.30.160.60:FF:001498">
    <property type="entry name" value="Zinc finger protein 404"/>
    <property type="match status" value="1"/>
</dbReference>
<feature type="domain" description="C2H2-type" evidence="10">
    <location>
        <begin position="310"/>
        <end position="337"/>
    </location>
</feature>
<dbReference type="SMART" id="SM00355">
    <property type="entry name" value="ZnF_C2H2"/>
    <property type="match status" value="12"/>
</dbReference>
<keyword evidence="4 8" id="KW-0863">Zinc-finger</keyword>
<evidence type="ECO:0000256" key="6">
    <source>
        <dbReference type="ARBA" id="ARBA00023125"/>
    </source>
</evidence>
<dbReference type="GO" id="GO:0000978">
    <property type="term" value="F:RNA polymerase II cis-regulatory region sequence-specific DNA binding"/>
    <property type="evidence" value="ECO:0007669"/>
    <property type="project" value="TreeGrafter"/>
</dbReference>
<keyword evidence="5" id="KW-0862">Zinc</keyword>
<feature type="domain" description="C2H2-type" evidence="10">
    <location>
        <begin position="435"/>
        <end position="462"/>
    </location>
</feature>
<feature type="domain" description="C2H2-type" evidence="10">
    <location>
        <begin position="338"/>
        <end position="365"/>
    </location>
</feature>
<sequence length="900" mass="96764">MSEDVSWSEEGLSLAAPSEDDDTQALVSNTSITITPPSGTAGDGEAVLTDTEASVTETEAADSNAGIMKTQTIVVYADTEAGETIEAAEDGGLTSDIEAMEADDVAAETGTVPAETSMMATDSEPMTAEAGTAETKASSVAPEVMFLNAEGSGASAGTLQVDAGSVMDAESAAAAAGDGRKVLLFTLLGSDLGDGGDTESNQVTLHSAPVAADGPAKIETRLAVREALIPSRRSSRPPARPPRCRACGGPPGKGAGGYCDDCTVAAGTVEGEDGEECEPPVPPCADCGRLFDSAYSLVSHRANEHGGTIYPCAFCGREFLRRADLKSHMNLHLGIKKSVCDVCGRQFSHMSNLYRHRRIHTGERPYVCSVCGKRFSQANALSAHAETHEVKSMHMCPFCPKKFRNRSQLAGHIRLMHQSEVQQPMRRQSQAGRRFHCGVCGARLDSRAKLRRHLADHPADSLRCTVCQEAFPSAEELTRHACSAAGRAVEEEEEETVVDLSDAEEPVTKESAGAEQPARPRSSFMLSDSRERKEEEPAGLLAAADRSTEVDNLMEELVAVQSVGTQYDVNEILYLTETERLGSPPAPPTPPPAPEEPEKKEGEAEDGEEQHLDKVIEDVARGGAGSPDSAEQFPCSTCGRMFSRLSNLRQHEAMHDATLQRFKCDKCDMTFAWQQTRDRHVLKMHTDNIKRVPCPAPGCKKTFMPDSLRGHIKRVHLKERNYGCYMCPKTFHGRSELQDHVRSHTQERPYVCCTCGRQFGYLGHLRRHEEVHERLEEEEAARARRDGLRTYQSRRAPARIAPRPPPGAPAQDIVKHSLESARIPLRLEGGGALPPGTRLVAAGPLSGGITHLVPVSGSAPAGQPVVVAGAPPPPPPPAEDVVTAVVGPECKEIIIVECEV</sequence>